<protein>
    <submittedName>
        <fullName evidence="7">DNA recombination and repair protein RecF</fullName>
    </submittedName>
</protein>
<feature type="domain" description="RecF/RecN/SMC N-terminal" evidence="6">
    <location>
        <begin position="4"/>
        <end position="353"/>
    </location>
</feature>
<dbReference type="PANTHER" id="PTHR32182:SF0">
    <property type="entry name" value="DNA REPLICATION AND REPAIR PROTEIN RECF"/>
    <property type="match status" value="1"/>
</dbReference>
<evidence type="ECO:0000256" key="5">
    <source>
        <dbReference type="ARBA" id="ARBA00023125"/>
    </source>
</evidence>
<dbReference type="PANTHER" id="PTHR32182">
    <property type="entry name" value="DNA REPLICATION AND REPAIR PROTEIN RECF"/>
    <property type="match status" value="1"/>
</dbReference>
<evidence type="ECO:0000256" key="2">
    <source>
        <dbReference type="ARBA" id="ARBA00022705"/>
    </source>
</evidence>
<dbReference type="AlphaFoldDB" id="A0A3B1A5N3"/>
<dbReference type="Pfam" id="PF02463">
    <property type="entry name" value="SMC_N"/>
    <property type="match status" value="1"/>
</dbReference>
<dbReference type="GO" id="GO:0006302">
    <property type="term" value="P:double-strand break repair"/>
    <property type="evidence" value="ECO:0007669"/>
    <property type="project" value="TreeGrafter"/>
</dbReference>
<evidence type="ECO:0000259" key="6">
    <source>
        <dbReference type="Pfam" id="PF02463"/>
    </source>
</evidence>
<evidence type="ECO:0000256" key="4">
    <source>
        <dbReference type="ARBA" id="ARBA00022840"/>
    </source>
</evidence>
<dbReference type="Gene3D" id="3.40.50.300">
    <property type="entry name" value="P-loop containing nucleotide triphosphate hydrolases"/>
    <property type="match status" value="1"/>
</dbReference>
<dbReference type="InterPro" id="IPR042174">
    <property type="entry name" value="RecF_2"/>
</dbReference>
<keyword evidence="5" id="KW-0238">DNA-binding</keyword>
<dbReference type="InterPro" id="IPR003395">
    <property type="entry name" value="RecF/RecN/SMC_N"/>
</dbReference>
<accession>A0A3B1A5N3</accession>
<evidence type="ECO:0000256" key="3">
    <source>
        <dbReference type="ARBA" id="ARBA00022741"/>
    </source>
</evidence>
<gene>
    <name evidence="7" type="ORF">MNBD_GAMMA20-1800</name>
</gene>
<dbReference type="NCBIfam" id="TIGR00611">
    <property type="entry name" value="recf"/>
    <property type="match status" value="1"/>
</dbReference>
<organism evidence="7">
    <name type="scientific">hydrothermal vent metagenome</name>
    <dbReference type="NCBI Taxonomy" id="652676"/>
    <lineage>
        <taxon>unclassified sequences</taxon>
        <taxon>metagenomes</taxon>
        <taxon>ecological metagenomes</taxon>
    </lineage>
</organism>
<sequence length="361" mass="41062">MGLIHLNVSNLRNITEATLCPHPVFNLVTGVNGSGKTSLLEAIYFLGRGRSFKSSNNERLIQKGKNEFIITGRIHLNGREFHLGIQRANRRTRIRLSGQTITKASQLTEVLPIQIIEPSLHAFFEQGPQVRRRFLEWGVFHVEPRYDQAWRNYRRALQQRNAALKAQWSRVAIIQWDALLVESAAEINTYRQAYLEKIAFFLYEFPGQHAIDFMQDMEMDYYPGWKRGAEFGEVLAASLDSDLTRGFTQSGPHRADIRFRIGGERGRDVLSRGQQKLFISLLFLAQSILLRELTGKHSLILIDDLAAELDEASRAILVSVLLSTHSQVFITATSLSSLADVWDELAHAVFHVEHGNIEQVI</sequence>
<keyword evidence="4" id="KW-0067">ATP-binding</keyword>
<dbReference type="GO" id="GO:0006260">
    <property type="term" value="P:DNA replication"/>
    <property type="evidence" value="ECO:0007669"/>
    <property type="project" value="UniProtKB-KW"/>
</dbReference>
<dbReference type="SUPFAM" id="SSF52540">
    <property type="entry name" value="P-loop containing nucleoside triphosphate hydrolases"/>
    <property type="match status" value="1"/>
</dbReference>
<dbReference type="HAMAP" id="MF_00365">
    <property type="entry name" value="RecF"/>
    <property type="match status" value="1"/>
</dbReference>
<reference evidence="7" key="1">
    <citation type="submission" date="2018-06" db="EMBL/GenBank/DDBJ databases">
        <authorList>
            <person name="Zhirakovskaya E."/>
        </authorList>
    </citation>
    <scope>NUCLEOTIDE SEQUENCE</scope>
</reference>
<dbReference type="InterPro" id="IPR001238">
    <property type="entry name" value="DNA-binding_RecF"/>
</dbReference>
<evidence type="ECO:0000313" key="7">
    <source>
        <dbReference type="EMBL" id="VAX01059.1"/>
    </source>
</evidence>
<dbReference type="EMBL" id="UOFU01000215">
    <property type="protein sequence ID" value="VAX01059.1"/>
    <property type="molecule type" value="Genomic_DNA"/>
</dbReference>
<dbReference type="Gene3D" id="1.20.1050.90">
    <property type="entry name" value="RecF/RecN/SMC, N-terminal domain"/>
    <property type="match status" value="1"/>
</dbReference>
<name>A0A3B1A5N3_9ZZZZ</name>
<evidence type="ECO:0000256" key="1">
    <source>
        <dbReference type="ARBA" id="ARBA00022490"/>
    </source>
</evidence>
<proteinExistence type="inferred from homology"/>
<dbReference type="GO" id="GO:0005524">
    <property type="term" value="F:ATP binding"/>
    <property type="evidence" value="ECO:0007669"/>
    <property type="project" value="UniProtKB-KW"/>
</dbReference>
<dbReference type="GO" id="GO:0000731">
    <property type="term" value="P:DNA synthesis involved in DNA repair"/>
    <property type="evidence" value="ECO:0007669"/>
    <property type="project" value="TreeGrafter"/>
</dbReference>
<keyword evidence="1" id="KW-0963">Cytoplasm</keyword>
<dbReference type="InterPro" id="IPR027417">
    <property type="entry name" value="P-loop_NTPase"/>
</dbReference>
<keyword evidence="3" id="KW-0547">Nucleotide-binding</keyword>
<dbReference type="GO" id="GO:0003697">
    <property type="term" value="F:single-stranded DNA binding"/>
    <property type="evidence" value="ECO:0007669"/>
    <property type="project" value="InterPro"/>
</dbReference>
<keyword evidence="2" id="KW-0235">DNA replication</keyword>